<name>A0A2T3AJJ2_9PEZI</name>
<dbReference type="EMBL" id="KZ678381">
    <property type="protein sequence ID" value="PSS00750.1"/>
    <property type="molecule type" value="Genomic_DNA"/>
</dbReference>
<organism evidence="4 5">
    <name type="scientific">Coniella lustricola</name>
    <dbReference type="NCBI Taxonomy" id="2025994"/>
    <lineage>
        <taxon>Eukaryota</taxon>
        <taxon>Fungi</taxon>
        <taxon>Dikarya</taxon>
        <taxon>Ascomycota</taxon>
        <taxon>Pezizomycotina</taxon>
        <taxon>Sordariomycetes</taxon>
        <taxon>Sordariomycetidae</taxon>
        <taxon>Diaporthales</taxon>
        <taxon>Schizoparmaceae</taxon>
        <taxon>Coniella</taxon>
    </lineage>
</organism>
<dbReference type="CDD" id="cd04479">
    <property type="entry name" value="RPA3"/>
    <property type="match status" value="1"/>
</dbReference>
<dbReference type="Gene3D" id="2.40.50.140">
    <property type="entry name" value="Nucleic acid-binding proteins"/>
    <property type="match status" value="1"/>
</dbReference>
<keyword evidence="3" id="KW-0539">Nucleus</keyword>
<proteinExistence type="inferred from homology"/>
<evidence type="ECO:0000313" key="5">
    <source>
        <dbReference type="Proteomes" id="UP000241462"/>
    </source>
</evidence>
<dbReference type="Pfam" id="PF08661">
    <property type="entry name" value="Rep_fac-A_3"/>
    <property type="match status" value="1"/>
</dbReference>
<dbReference type="GO" id="GO:0006310">
    <property type="term" value="P:DNA recombination"/>
    <property type="evidence" value="ECO:0007669"/>
    <property type="project" value="InterPro"/>
</dbReference>
<dbReference type="STRING" id="2025994.A0A2T3AJJ2"/>
<dbReference type="InterPro" id="IPR012340">
    <property type="entry name" value="NA-bd_OB-fold"/>
</dbReference>
<dbReference type="InterPro" id="IPR013970">
    <property type="entry name" value="Rfa2"/>
</dbReference>
<evidence type="ECO:0000256" key="3">
    <source>
        <dbReference type="ARBA" id="ARBA00023242"/>
    </source>
</evidence>
<dbReference type="InParanoid" id="A0A2T3AJJ2"/>
<accession>A0A2T3AJJ2</accession>
<dbReference type="GO" id="GO:0031981">
    <property type="term" value="C:nuclear lumen"/>
    <property type="evidence" value="ECO:0007669"/>
    <property type="project" value="UniProtKB-ARBA"/>
</dbReference>
<dbReference type="OrthoDB" id="188186at2759"/>
<evidence type="ECO:0000256" key="2">
    <source>
        <dbReference type="ARBA" id="ARBA00009761"/>
    </source>
</evidence>
<reference evidence="4 5" key="1">
    <citation type="journal article" date="2018" name="Mycol. Prog.">
        <title>Coniella lustricola, a new species from submerged detritus.</title>
        <authorList>
            <person name="Raudabaugh D.B."/>
            <person name="Iturriaga T."/>
            <person name="Carver A."/>
            <person name="Mondo S."/>
            <person name="Pangilinan J."/>
            <person name="Lipzen A."/>
            <person name="He G."/>
            <person name="Amirebrahimi M."/>
            <person name="Grigoriev I.V."/>
            <person name="Miller A.N."/>
        </authorList>
    </citation>
    <scope>NUCLEOTIDE SEQUENCE [LARGE SCALE GENOMIC DNA]</scope>
    <source>
        <strain evidence="4 5">B22-T-1</strain>
    </source>
</reference>
<dbReference type="Proteomes" id="UP000241462">
    <property type="component" value="Unassembled WGS sequence"/>
</dbReference>
<dbReference type="GO" id="GO:0003677">
    <property type="term" value="F:DNA binding"/>
    <property type="evidence" value="ECO:0007669"/>
    <property type="project" value="InterPro"/>
</dbReference>
<evidence type="ECO:0000256" key="1">
    <source>
        <dbReference type="ARBA" id="ARBA00004123"/>
    </source>
</evidence>
<dbReference type="SUPFAM" id="SSF50249">
    <property type="entry name" value="Nucleic acid-binding proteins"/>
    <property type="match status" value="1"/>
</dbReference>
<dbReference type="GO" id="GO:0006281">
    <property type="term" value="P:DNA repair"/>
    <property type="evidence" value="ECO:0007669"/>
    <property type="project" value="InterPro"/>
</dbReference>
<evidence type="ECO:0008006" key="6">
    <source>
        <dbReference type="Google" id="ProtNLM"/>
    </source>
</evidence>
<comment type="similarity">
    <text evidence="2">Belongs to the replication factor A protein 3 family.</text>
</comment>
<sequence length="195" mass="20934">MDSQSTPRLTAPYLDRYVGRNVIIVGKVVQLRGEVATIDADGAITAQLNREAHLAPGSAAQLIGKINNDLSVRVLSSLDLGTGVAPSTSVPAESTEIYVHVADDDVLVEQIGKLKIVHTSYAPNAMKADEKTVTGKGQRQESQLLLDSEQMIHQSSETVFNTTVDLFEPAASTSDTRMRLGKLSFRAMAGRSTPL</sequence>
<protein>
    <recommendedName>
        <fullName evidence="6">Replication factor A protein 3</fullName>
    </recommendedName>
</protein>
<comment type="subcellular location">
    <subcellularLocation>
        <location evidence="1">Nucleus</location>
    </subcellularLocation>
</comment>
<keyword evidence="5" id="KW-1185">Reference proteome</keyword>
<dbReference type="AlphaFoldDB" id="A0A2T3AJJ2"/>
<gene>
    <name evidence="4" type="ORF">BD289DRAFT_502858</name>
</gene>
<dbReference type="GO" id="GO:0006260">
    <property type="term" value="P:DNA replication"/>
    <property type="evidence" value="ECO:0007669"/>
    <property type="project" value="InterPro"/>
</dbReference>
<evidence type="ECO:0000313" key="4">
    <source>
        <dbReference type="EMBL" id="PSS00750.1"/>
    </source>
</evidence>